<keyword evidence="2" id="KW-0472">Membrane</keyword>
<gene>
    <name evidence="3" type="ORF">D9613_007367</name>
</gene>
<comment type="caution">
    <text evidence="3">The sequence shown here is derived from an EMBL/GenBank/DDBJ whole genome shotgun (WGS) entry which is preliminary data.</text>
</comment>
<organism evidence="3 4">
    <name type="scientific">Agrocybe pediades</name>
    <dbReference type="NCBI Taxonomy" id="84607"/>
    <lineage>
        <taxon>Eukaryota</taxon>
        <taxon>Fungi</taxon>
        <taxon>Dikarya</taxon>
        <taxon>Basidiomycota</taxon>
        <taxon>Agaricomycotina</taxon>
        <taxon>Agaricomycetes</taxon>
        <taxon>Agaricomycetidae</taxon>
        <taxon>Agaricales</taxon>
        <taxon>Agaricineae</taxon>
        <taxon>Strophariaceae</taxon>
        <taxon>Agrocybe</taxon>
    </lineage>
</organism>
<keyword evidence="2" id="KW-0812">Transmembrane</keyword>
<feature type="transmembrane region" description="Helical" evidence="2">
    <location>
        <begin position="61"/>
        <end position="81"/>
    </location>
</feature>
<dbReference type="EMBL" id="JAACJL010000045">
    <property type="protein sequence ID" value="KAF4614180.1"/>
    <property type="molecule type" value="Genomic_DNA"/>
</dbReference>
<evidence type="ECO:0000256" key="2">
    <source>
        <dbReference type="SAM" id="Phobius"/>
    </source>
</evidence>
<evidence type="ECO:0000313" key="4">
    <source>
        <dbReference type="Proteomes" id="UP000521872"/>
    </source>
</evidence>
<feature type="transmembrane region" description="Helical" evidence="2">
    <location>
        <begin position="29"/>
        <end position="49"/>
    </location>
</feature>
<evidence type="ECO:0000313" key="3">
    <source>
        <dbReference type="EMBL" id="KAF4614180.1"/>
    </source>
</evidence>
<sequence>MVFQCIRERQLPATPLTVLAKRHGRLQTVILYALVESVAFLAPAFHHGFEDSIELTNPLLAFRLHIIIYGGFISVMDNLVIECAEEEEKSGEVQEAEDEAEYAEDSKECVEDALVFRNSLAAPSEKRRDAFTSNIECLLSGDKLSLELVEPFALAMGHCRHGGVIECAEEEESGEVQEA</sequence>
<proteinExistence type="predicted"/>
<dbReference type="AlphaFoldDB" id="A0A8H4QN27"/>
<keyword evidence="1" id="KW-0175">Coiled coil</keyword>
<name>A0A8H4QN27_9AGAR</name>
<reference evidence="3 4" key="1">
    <citation type="submission" date="2019-12" db="EMBL/GenBank/DDBJ databases">
        <authorList>
            <person name="Floudas D."/>
            <person name="Bentzer J."/>
            <person name="Ahren D."/>
            <person name="Johansson T."/>
            <person name="Persson P."/>
            <person name="Tunlid A."/>
        </authorList>
    </citation>
    <scope>NUCLEOTIDE SEQUENCE [LARGE SCALE GENOMIC DNA]</scope>
    <source>
        <strain evidence="3 4">CBS 102.39</strain>
    </source>
</reference>
<evidence type="ECO:0000256" key="1">
    <source>
        <dbReference type="SAM" id="Coils"/>
    </source>
</evidence>
<accession>A0A8H4QN27</accession>
<protein>
    <submittedName>
        <fullName evidence="3">Uncharacterized protein</fullName>
    </submittedName>
</protein>
<feature type="coiled-coil region" evidence="1">
    <location>
        <begin position="86"/>
        <end position="113"/>
    </location>
</feature>
<dbReference type="Proteomes" id="UP000521872">
    <property type="component" value="Unassembled WGS sequence"/>
</dbReference>
<keyword evidence="2" id="KW-1133">Transmembrane helix</keyword>
<keyword evidence="4" id="KW-1185">Reference proteome</keyword>